<accession>A0ABV3K4D0</accession>
<comment type="caution">
    <text evidence="1">The sequence shown here is derived from an EMBL/GenBank/DDBJ whole genome shotgun (WGS) entry which is preliminary data.</text>
</comment>
<proteinExistence type="predicted"/>
<name>A0ABV3K4D0_STRON</name>
<reference evidence="1 2" key="1">
    <citation type="submission" date="2024-06" db="EMBL/GenBank/DDBJ databases">
        <title>The Natural Products Discovery Center: Release of the First 8490 Sequenced Strains for Exploring Actinobacteria Biosynthetic Diversity.</title>
        <authorList>
            <person name="Kalkreuter E."/>
            <person name="Kautsar S.A."/>
            <person name="Yang D."/>
            <person name="Bader C.D."/>
            <person name="Teijaro C.N."/>
            <person name="Fluegel L."/>
            <person name="Davis C.M."/>
            <person name="Simpson J.R."/>
            <person name="Lauterbach L."/>
            <person name="Steele A.D."/>
            <person name="Gui C."/>
            <person name="Meng S."/>
            <person name="Li G."/>
            <person name="Viehrig K."/>
            <person name="Ye F."/>
            <person name="Su P."/>
            <person name="Kiefer A.F."/>
            <person name="Nichols A."/>
            <person name="Cepeda A.J."/>
            <person name="Yan W."/>
            <person name="Fan B."/>
            <person name="Jiang Y."/>
            <person name="Adhikari A."/>
            <person name="Zheng C.-J."/>
            <person name="Schuster L."/>
            <person name="Cowan T.M."/>
            <person name="Smanski M.J."/>
            <person name="Chevrette M.G."/>
            <person name="De Carvalho L.P.S."/>
            <person name="Shen B."/>
        </authorList>
    </citation>
    <scope>NUCLEOTIDE SEQUENCE [LARGE SCALE GENOMIC DNA]</scope>
    <source>
        <strain evidence="1 2">NPDC052347</strain>
    </source>
</reference>
<organism evidence="1 2">
    <name type="scientific">Streptomyces orinoci</name>
    <name type="common">Streptoverticillium orinoci</name>
    <dbReference type="NCBI Taxonomy" id="67339"/>
    <lineage>
        <taxon>Bacteria</taxon>
        <taxon>Bacillati</taxon>
        <taxon>Actinomycetota</taxon>
        <taxon>Actinomycetes</taxon>
        <taxon>Kitasatosporales</taxon>
        <taxon>Streptomycetaceae</taxon>
        <taxon>Streptomyces</taxon>
    </lineage>
</organism>
<dbReference type="EMBL" id="JBFAUK010000021">
    <property type="protein sequence ID" value="MEV5509517.1"/>
    <property type="molecule type" value="Genomic_DNA"/>
</dbReference>
<sequence length="81" mass="8797">MIAFELLQHPSGPAVPVAFTTLEKLVAALGPAQPWLASSIGPFTEAMRDAGLPMVHLDPVIEPGHHNWTPQDLEEYARKVS</sequence>
<protein>
    <submittedName>
        <fullName evidence="1">SAV_915 family protein</fullName>
    </submittedName>
</protein>
<keyword evidence="2" id="KW-1185">Reference proteome</keyword>
<dbReference type="NCBIfam" id="NF042914">
    <property type="entry name" value="SAV915_dom"/>
    <property type="match status" value="1"/>
</dbReference>
<gene>
    <name evidence="1" type="ORF">AB0L16_24290</name>
</gene>
<dbReference type="Proteomes" id="UP001552594">
    <property type="component" value="Unassembled WGS sequence"/>
</dbReference>
<dbReference type="InterPro" id="IPR049975">
    <property type="entry name" value="SAV_915-like_dom"/>
</dbReference>
<evidence type="ECO:0000313" key="1">
    <source>
        <dbReference type="EMBL" id="MEV5509517.1"/>
    </source>
</evidence>
<dbReference type="RefSeq" id="WP_109283361.1">
    <property type="nucleotide sequence ID" value="NZ_JBFAUK010000021.1"/>
</dbReference>
<evidence type="ECO:0000313" key="2">
    <source>
        <dbReference type="Proteomes" id="UP001552594"/>
    </source>
</evidence>